<dbReference type="PROSITE" id="PS00584">
    <property type="entry name" value="PFKB_KINASES_2"/>
    <property type="match status" value="1"/>
</dbReference>
<dbReference type="OrthoDB" id="9795789at2"/>
<dbReference type="InterPro" id="IPR050306">
    <property type="entry name" value="PfkB_Carbo_kinase"/>
</dbReference>
<keyword evidence="5" id="KW-0067">ATP-binding</keyword>
<evidence type="ECO:0000256" key="1">
    <source>
        <dbReference type="ARBA" id="ARBA00010688"/>
    </source>
</evidence>
<accession>A0A1H3RLM0</accession>
<keyword evidence="3" id="KW-0547">Nucleotide-binding</keyword>
<gene>
    <name evidence="7" type="ORF">SAMN05216554_2878</name>
</gene>
<reference evidence="7 8" key="1">
    <citation type="submission" date="2016-10" db="EMBL/GenBank/DDBJ databases">
        <authorList>
            <person name="de Groot N.N."/>
        </authorList>
    </citation>
    <scope>NUCLEOTIDE SEQUENCE [LARGE SCALE GENOMIC DNA]</scope>
    <source>
        <strain evidence="7 8">CGMCC 4.3491</strain>
    </source>
</reference>
<dbReference type="PROSITE" id="PS00583">
    <property type="entry name" value="PFKB_KINASES_1"/>
    <property type="match status" value="1"/>
</dbReference>
<dbReference type="RefSeq" id="WP_092554986.1">
    <property type="nucleotide sequence ID" value="NZ_FNPZ01000003.1"/>
</dbReference>
<sequence length="310" mass="31422">MSELLVIGEALVDVVSTADGREAHAGGSPMNVAVGLARLGASVTLATRIGTDENGRLLSDHLARSGVELTRGSVDPAFRTSSATATIQSDGSARYDFDITWDIAAPPVAGFGAIHSGSIGALLSPGGEVVAACFEAAGPGVLRSFDPNIRPSVLGPRETVLPAVERLARRSTVIKLSDEDAAWLHPGLDAAEATAHYARLGATIVIVTQGASGSLLRLGAETAFVPAVTTEVADTIGAGDSYMAGLLYFLTTTVGIDPVVSGSASLAEAVDAASFAAACAAVTVSRPGADLPRLDEVASLSTLRSESETP</sequence>
<protein>
    <submittedName>
        <fullName evidence="7">Fructokinase</fullName>
    </submittedName>
</protein>
<dbReference type="InterPro" id="IPR011611">
    <property type="entry name" value="PfkB_dom"/>
</dbReference>
<dbReference type="InterPro" id="IPR029056">
    <property type="entry name" value="Ribokinase-like"/>
</dbReference>
<dbReference type="GO" id="GO:0016301">
    <property type="term" value="F:kinase activity"/>
    <property type="evidence" value="ECO:0007669"/>
    <property type="project" value="UniProtKB-KW"/>
</dbReference>
<feature type="domain" description="Carbohydrate kinase PfkB" evidence="6">
    <location>
        <begin position="1"/>
        <end position="292"/>
    </location>
</feature>
<dbReference type="AlphaFoldDB" id="A0A1H3RLM0"/>
<dbReference type="Proteomes" id="UP000198891">
    <property type="component" value="Unassembled WGS sequence"/>
</dbReference>
<name>A0A1H3RLM0_9MICO</name>
<evidence type="ECO:0000313" key="8">
    <source>
        <dbReference type="Proteomes" id="UP000198891"/>
    </source>
</evidence>
<evidence type="ECO:0000256" key="3">
    <source>
        <dbReference type="ARBA" id="ARBA00022741"/>
    </source>
</evidence>
<proteinExistence type="inferred from homology"/>
<evidence type="ECO:0000313" key="7">
    <source>
        <dbReference type="EMBL" id="SDZ26118.1"/>
    </source>
</evidence>
<dbReference type="GO" id="GO:0005524">
    <property type="term" value="F:ATP binding"/>
    <property type="evidence" value="ECO:0007669"/>
    <property type="project" value="UniProtKB-KW"/>
</dbReference>
<dbReference type="EMBL" id="FNPZ01000003">
    <property type="protein sequence ID" value="SDZ26118.1"/>
    <property type="molecule type" value="Genomic_DNA"/>
</dbReference>
<dbReference type="PANTHER" id="PTHR43085:SF1">
    <property type="entry name" value="PSEUDOURIDINE KINASE-RELATED"/>
    <property type="match status" value="1"/>
</dbReference>
<organism evidence="7 8">
    <name type="scientific">Herbiconiux ginsengi</name>
    <dbReference type="NCBI Taxonomy" id="381665"/>
    <lineage>
        <taxon>Bacteria</taxon>
        <taxon>Bacillati</taxon>
        <taxon>Actinomycetota</taxon>
        <taxon>Actinomycetes</taxon>
        <taxon>Micrococcales</taxon>
        <taxon>Microbacteriaceae</taxon>
        <taxon>Herbiconiux</taxon>
    </lineage>
</organism>
<evidence type="ECO:0000256" key="4">
    <source>
        <dbReference type="ARBA" id="ARBA00022777"/>
    </source>
</evidence>
<dbReference type="PANTHER" id="PTHR43085">
    <property type="entry name" value="HEXOKINASE FAMILY MEMBER"/>
    <property type="match status" value="1"/>
</dbReference>
<evidence type="ECO:0000256" key="2">
    <source>
        <dbReference type="ARBA" id="ARBA00022679"/>
    </source>
</evidence>
<evidence type="ECO:0000256" key="5">
    <source>
        <dbReference type="ARBA" id="ARBA00022840"/>
    </source>
</evidence>
<comment type="similarity">
    <text evidence="1">Belongs to the carbohydrate kinase PfkB family.</text>
</comment>
<dbReference type="SUPFAM" id="SSF53613">
    <property type="entry name" value="Ribokinase-like"/>
    <property type="match status" value="1"/>
</dbReference>
<dbReference type="Pfam" id="PF00294">
    <property type="entry name" value="PfkB"/>
    <property type="match status" value="1"/>
</dbReference>
<dbReference type="Gene3D" id="3.40.1190.20">
    <property type="match status" value="1"/>
</dbReference>
<keyword evidence="8" id="KW-1185">Reference proteome</keyword>
<keyword evidence="4 7" id="KW-0418">Kinase</keyword>
<dbReference type="STRING" id="381665.SAMN05216554_2878"/>
<dbReference type="InterPro" id="IPR002173">
    <property type="entry name" value="Carboh/pur_kinase_PfkB_CS"/>
</dbReference>
<evidence type="ECO:0000259" key="6">
    <source>
        <dbReference type="Pfam" id="PF00294"/>
    </source>
</evidence>
<keyword evidence="2" id="KW-0808">Transferase</keyword>